<dbReference type="GO" id="GO:0016491">
    <property type="term" value="F:oxidoreductase activity"/>
    <property type="evidence" value="ECO:0007669"/>
    <property type="project" value="InterPro"/>
</dbReference>
<name>A0AA49JIV5_9BACT</name>
<evidence type="ECO:0000313" key="2">
    <source>
        <dbReference type="EMBL" id="WKN37047.1"/>
    </source>
</evidence>
<dbReference type="EMBL" id="CP120682">
    <property type="protein sequence ID" value="WKN37047.1"/>
    <property type="molecule type" value="Genomic_DNA"/>
</dbReference>
<dbReference type="InterPro" id="IPR036291">
    <property type="entry name" value="NAD(P)-bd_dom_sf"/>
</dbReference>
<dbReference type="PANTHER" id="PTHR43677:SF4">
    <property type="entry name" value="QUINONE OXIDOREDUCTASE-LIKE PROTEIN 2"/>
    <property type="match status" value="1"/>
</dbReference>
<dbReference type="PROSITE" id="PS01162">
    <property type="entry name" value="QOR_ZETA_CRYSTAL"/>
    <property type="match status" value="1"/>
</dbReference>
<dbReference type="InterPro" id="IPR051397">
    <property type="entry name" value="Zn-ADH-like_protein"/>
</dbReference>
<dbReference type="Gene3D" id="3.40.50.720">
    <property type="entry name" value="NAD(P)-binding Rossmann-like Domain"/>
    <property type="match status" value="1"/>
</dbReference>
<dbReference type="InterPro" id="IPR020843">
    <property type="entry name" value="ER"/>
</dbReference>
<dbReference type="SUPFAM" id="SSF50129">
    <property type="entry name" value="GroES-like"/>
    <property type="match status" value="1"/>
</dbReference>
<dbReference type="Pfam" id="PF08240">
    <property type="entry name" value="ADH_N"/>
    <property type="match status" value="1"/>
</dbReference>
<organism evidence="2">
    <name type="scientific">Roseihalotalea indica</name>
    <dbReference type="NCBI Taxonomy" id="2867963"/>
    <lineage>
        <taxon>Bacteria</taxon>
        <taxon>Pseudomonadati</taxon>
        <taxon>Bacteroidota</taxon>
        <taxon>Cytophagia</taxon>
        <taxon>Cytophagales</taxon>
        <taxon>Catalimonadaceae</taxon>
        <taxon>Roseihalotalea</taxon>
    </lineage>
</organism>
<dbReference type="Gene3D" id="3.90.180.10">
    <property type="entry name" value="Medium-chain alcohol dehydrogenases, catalytic domain"/>
    <property type="match status" value="1"/>
</dbReference>
<sequence length="338" mass="37375">MRAYTLTHHGPASSLKIQDVPDPVPGPGEVCVRVRRIGMNYAEILSRRGQYRWAPKLPYVLGMEAFGEIEAVGEGVNRKAGELVIAGWQYGSYAEKMIVPDYMTLPALEPFSPEENAAFIVNYMTAWVGLMKLARLQSSDSVLINAAAGGVGTAAVQLAKGLGCTVFGTASHPDKLLLLEKLGVDYPINYQELDFASVIRETQSGRGVDVVLELVGGETFRKSRDLLNPFGKLIIGGMAGLKWNKRNPLTWPHLLRNIPRVKLLQMAQHSTGLLATHIGYLIKHQDVVQSEWQALTSYVQEHNIRPVISEVFPFEQLPQAHAFIESRKSYGKVIVTLE</sequence>
<dbReference type="GO" id="GO:0008270">
    <property type="term" value="F:zinc ion binding"/>
    <property type="evidence" value="ECO:0007669"/>
    <property type="project" value="InterPro"/>
</dbReference>
<protein>
    <submittedName>
        <fullName evidence="2">Zinc-binding dehydrogenase</fullName>
    </submittedName>
</protein>
<dbReference type="InterPro" id="IPR011032">
    <property type="entry name" value="GroES-like_sf"/>
</dbReference>
<dbReference type="SMART" id="SM00829">
    <property type="entry name" value="PKS_ER"/>
    <property type="match status" value="1"/>
</dbReference>
<accession>A0AA49JIV5</accession>
<dbReference type="InterPro" id="IPR002364">
    <property type="entry name" value="Quin_OxRdtase/zeta-crystal_CS"/>
</dbReference>
<dbReference type="InterPro" id="IPR013154">
    <property type="entry name" value="ADH-like_N"/>
</dbReference>
<feature type="domain" description="Enoyl reductase (ER)" evidence="1">
    <location>
        <begin position="10"/>
        <end position="335"/>
    </location>
</feature>
<reference evidence="2" key="2">
    <citation type="journal article" date="2024" name="Antonie Van Leeuwenhoek">
        <title>Roseihalotalea indica gen. nov., sp. nov., a halophilic Bacteroidetes from mesopelagic Southwest Indian Ocean with higher carbohydrate metabolic potential.</title>
        <authorList>
            <person name="Chen B."/>
            <person name="Zhang M."/>
            <person name="Lin D."/>
            <person name="Ye J."/>
            <person name="Tang K."/>
        </authorList>
    </citation>
    <scope>NUCLEOTIDE SEQUENCE</scope>
    <source>
        <strain evidence="2">TK19036</strain>
    </source>
</reference>
<dbReference type="SUPFAM" id="SSF51735">
    <property type="entry name" value="NAD(P)-binding Rossmann-fold domains"/>
    <property type="match status" value="1"/>
</dbReference>
<proteinExistence type="predicted"/>
<evidence type="ECO:0000259" key="1">
    <source>
        <dbReference type="SMART" id="SM00829"/>
    </source>
</evidence>
<dbReference type="Pfam" id="PF13602">
    <property type="entry name" value="ADH_zinc_N_2"/>
    <property type="match status" value="1"/>
</dbReference>
<gene>
    <name evidence="2" type="ORF">K4G66_32270</name>
</gene>
<reference evidence="2" key="1">
    <citation type="journal article" date="2023" name="Comput. Struct. Biotechnol. J.">
        <title>Discovery of a novel marine Bacteroidetes with a rich repertoire of carbohydrate-active enzymes.</title>
        <authorList>
            <person name="Chen B."/>
            <person name="Liu G."/>
            <person name="Chen Q."/>
            <person name="Wang H."/>
            <person name="Liu L."/>
            <person name="Tang K."/>
        </authorList>
    </citation>
    <scope>NUCLEOTIDE SEQUENCE</scope>
    <source>
        <strain evidence="2">TK19036</strain>
    </source>
</reference>
<dbReference type="PANTHER" id="PTHR43677">
    <property type="entry name" value="SHORT-CHAIN DEHYDROGENASE/REDUCTASE"/>
    <property type="match status" value="1"/>
</dbReference>
<dbReference type="AlphaFoldDB" id="A0AA49JIV5"/>